<keyword evidence="4" id="KW-1185">Reference proteome</keyword>
<dbReference type="PANTHER" id="PTHR42791">
    <property type="entry name" value="GNAT FAMILY ACETYLTRANSFERASE"/>
    <property type="match status" value="1"/>
</dbReference>
<dbReference type="InterPro" id="IPR016181">
    <property type="entry name" value="Acyl_CoA_acyltransferase"/>
</dbReference>
<dbReference type="Gene3D" id="3.40.630.30">
    <property type="match status" value="1"/>
</dbReference>
<organism evidence="3 4">
    <name type="scientific">Purpureocillium lavendulum</name>
    <dbReference type="NCBI Taxonomy" id="1247861"/>
    <lineage>
        <taxon>Eukaryota</taxon>
        <taxon>Fungi</taxon>
        <taxon>Dikarya</taxon>
        <taxon>Ascomycota</taxon>
        <taxon>Pezizomycotina</taxon>
        <taxon>Sordariomycetes</taxon>
        <taxon>Hypocreomycetidae</taxon>
        <taxon>Hypocreales</taxon>
        <taxon>Ophiocordycipitaceae</taxon>
        <taxon>Purpureocillium</taxon>
    </lineage>
</organism>
<dbReference type="Pfam" id="PF00583">
    <property type="entry name" value="Acetyltransf_1"/>
    <property type="match status" value="1"/>
</dbReference>
<dbReference type="AlphaFoldDB" id="A0AB34FML4"/>
<evidence type="ECO:0000256" key="1">
    <source>
        <dbReference type="SAM" id="MobiDB-lite"/>
    </source>
</evidence>
<gene>
    <name evidence="3" type="ORF">O9K51_06183</name>
</gene>
<sequence length="276" mass="30301">MSGASPQNAAMTTTTTTATATATTTPPEQRRPAGGGGAALPPMAVPAGYHLRPGLASDVNAIAALYRASFGGDSLLDVMFPTRAAYPRDFHTHLYRHFQSRWWTPGWYLTVLVDDTLAVPVGFTWWRRPLDQLSFAERWLSPPPPIDQPDAWFAPLARLWVSLKNLVLPTRIPTDAIAVFTRVYGGIEPRLLSTPRRRAAWYLSTIATLPALQGRGLGAVLLRDGLRAVDDGGVDCFLIGVRGVEPFYQKFGFKEVDRANVGELAHWDGGAIMFRE</sequence>
<protein>
    <submittedName>
        <fullName evidence="3">Acetyltransferase (GNAT) family domain-containing protein</fullName>
    </submittedName>
</protein>
<dbReference type="InterPro" id="IPR052523">
    <property type="entry name" value="Trichothecene_AcTrans"/>
</dbReference>
<evidence type="ECO:0000313" key="4">
    <source>
        <dbReference type="Proteomes" id="UP001163105"/>
    </source>
</evidence>
<accession>A0AB34FML4</accession>
<dbReference type="SUPFAM" id="SSF55729">
    <property type="entry name" value="Acyl-CoA N-acyltransferases (Nat)"/>
    <property type="match status" value="1"/>
</dbReference>
<dbReference type="Proteomes" id="UP001163105">
    <property type="component" value="Unassembled WGS sequence"/>
</dbReference>
<evidence type="ECO:0000313" key="3">
    <source>
        <dbReference type="EMBL" id="KAJ6440393.1"/>
    </source>
</evidence>
<feature type="domain" description="N-acetyltransferase" evidence="2">
    <location>
        <begin position="198"/>
        <end position="253"/>
    </location>
</feature>
<dbReference type="GO" id="GO:0016747">
    <property type="term" value="F:acyltransferase activity, transferring groups other than amino-acyl groups"/>
    <property type="evidence" value="ECO:0007669"/>
    <property type="project" value="InterPro"/>
</dbReference>
<feature type="region of interest" description="Disordered" evidence="1">
    <location>
        <begin position="1"/>
        <end position="39"/>
    </location>
</feature>
<proteinExistence type="predicted"/>
<dbReference type="EMBL" id="JAQHRD010000005">
    <property type="protein sequence ID" value="KAJ6440393.1"/>
    <property type="molecule type" value="Genomic_DNA"/>
</dbReference>
<dbReference type="InterPro" id="IPR000182">
    <property type="entry name" value="GNAT_dom"/>
</dbReference>
<name>A0AB34FML4_9HYPO</name>
<dbReference type="PANTHER" id="PTHR42791:SF16">
    <property type="entry name" value="N-ACETYLTRANSFERASE DOMAIN-CONTAINING PROTEIN"/>
    <property type="match status" value="1"/>
</dbReference>
<evidence type="ECO:0000259" key="2">
    <source>
        <dbReference type="Pfam" id="PF00583"/>
    </source>
</evidence>
<comment type="caution">
    <text evidence="3">The sequence shown here is derived from an EMBL/GenBank/DDBJ whole genome shotgun (WGS) entry which is preliminary data.</text>
</comment>
<feature type="compositionally biased region" description="Low complexity" evidence="1">
    <location>
        <begin position="9"/>
        <end position="25"/>
    </location>
</feature>
<reference evidence="3" key="1">
    <citation type="submission" date="2023-01" db="EMBL/GenBank/DDBJ databases">
        <title>The growth and conidiation of Purpureocillium lavendulum are regulated by nitrogen source and histone H3K14 acetylation.</title>
        <authorList>
            <person name="Tang P."/>
            <person name="Han J."/>
            <person name="Zhang C."/>
            <person name="Tang P."/>
            <person name="Qi F."/>
            <person name="Zhang K."/>
            <person name="Liang L."/>
        </authorList>
    </citation>
    <scope>NUCLEOTIDE SEQUENCE</scope>
    <source>
        <strain evidence="3">YMF1.00683</strain>
    </source>
</reference>